<feature type="domain" description="ANTAR" evidence="3">
    <location>
        <begin position="171"/>
        <end position="231"/>
    </location>
</feature>
<dbReference type="SMART" id="SM01012">
    <property type="entry name" value="ANTAR"/>
    <property type="match status" value="1"/>
</dbReference>
<dbReference type="Gene3D" id="3.30.450.40">
    <property type="match status" value="1"/>
</dbReference>
<dbReference type="InterPro" id="IPR029016">
    <property type="entry name" value="GAF-like_dom_sf"/>
</dbReference>
<keyword evidence="5" id="KW-1185">Reference proteome</keyword>
<proteinExistence type="predicted"/>
<dbReference type="Pfam" id="PF03861">
    <property type="entry name" value="ANTAR"/>
    <property type="match status" value="1"/>
</dbReference>
<keyword evidence="2" id="KW-0804">Transcription</keyword>
<reference evidence="4 5" key="1">
    <citation type="submission" date="2019-02" db="EMBL/GenBank/DDBJ databases">
        <title>Kribbella capetownensis sp. nov. and Kribbella speibonae sp. nov., isolated from soil.</title>
        <authorList>
            <person name="Curtis S.M."/>
            <person name="Norton I."/>
            <person name="Everest G.J."/>
            <person name="Meyers P.R."/>
        </authorList>
    </citation>
    <scope>NUCLEOTIDE SEQUENCE [LARGE SCALE GENOMIC DNA]</scope>
    <source>
        <strain evidence="4 5">NRRL B-24813</strain>
    </source>
</reference>
<dbReference type="RefSeq" id="WP_131352443.1">
    <property type="nucleotide sequence ID" value="NZ_SJKB01000001.1"/>
</dbReference>
<dbReference type="AlphaFoldDB" id="A0A4V2MCC7"/>
<dbReference type="Proteomes" id="UP000291144">
    <property type="component" value="Unassembled WGS sequence"/>
</dbReference>
<evidence type="ECO:0000313" key="4">
    <source>
        <dbReference type="EMBL" id="TCC66502.1"/>
    </source>
</evidence>
<gene>
    <name evidence="4" type="ORF">E0H73_06410</name>
</gene>
<dbReference type="Gene3D" id="1.10.10.10">
    <property type="entry name" value="Winged helix-like DNA-binding domain superfamily/Winged helix DNA-binding domain"/>
    <property type="match status" value="1"/>
</dbReference>
<dbReference type="EMBL" id="SJKB01000001">
    <property type="protein sequence ID" value="TCC66502.1"/>
    <property type="molecule type" value="Genomic_DNA"/>
</dbReference>
<evidence type="ECO:0000313" key="5">
    <source>
        <dbReference type="Proteomes" id="UP000291144"/>
    </source>
</evidence>
<evidence type="ECO:0000256" key="1">
    <source>
        <dbReference type="ARBA" id="ARBA00023015"/>
    </source>
</evidence>
<protein>
    <submittedName>
        <fullName evidence="4">ANTAR domain-containing protein</fullName>
    </submittedName>
</protein>
<accession>A0A4V2MCC7</accession>
<dbReference type="OrthoDB" id="7466251at2"/>
<dbReference type="InterPro" id="IPR005561">
    <property type="entry name" value="ANTAR"/>
</dbReference>
<comment type="caution">
    <text evidence="4">The sequence shown here is derived from an EMBL/GenBank/DDBJ whole genome shotgun (WGS) entry which is preliminary data.</text>
</comment>
<keyword evidence="1" id="KW-0805">Transcription regulation</keyword>
<dbReference type="InterPro" id="IPR036388">
    <property type="entry name" value="WH-like_DNA-bd_sf"/>
</dbReference>
<organism evidence="4 5">
    <name type="scientific">Kribbella pittospori</name>
    <dbReference type="NCBI Taxonomy" id="722689"/>
    <lineage>
        <taxon>Bacteria</taxon>
        <taxon>Bacillati</taxon>
        <taxon>Actinomycetota</taxon>
        <taxon>Actinomycetes</taxon>
        <taxon>Propionibacteriales</taxon>
        <taxon>Kribbellaceae</taxon>
        <taxon>Kribbella</taxon>
    </lineage>
</organism>
<dbReference type="GO" id="GO:0003723">
    <property type="term" value="F:RNA binding"/>
    <property type="evidence" value="ECO:0007669"/>
    <property type="project" value="InterPro"/>
</dbReference>
<evidence type="ECO:0000259" key="3">
    <source>
        <dbReference type="SMART" id="SM01012"/>
    </source>
</evidence>
<dbReference type="SUPFAM" id="SSF55781">
    <property type="entry name" value="GAF domain-like"/>
    <property type="match status" value="1"/>
</dbReference>
<name>A0A4V2MCC7_9ACTN</name>
<sequence>MERVDQDRGARVWGAIDAAARIDGGLPSLRYAVSACSEALSAVGAGLSMSPEAGPYEPLLATTSEVGVLEELQFTLGQGPSADAIASGAPVLATDLSALDAVSRWPAFAPAAARHGVRGIFAFPIGAGAARIGALSIYRRQAGPLGGDQLLDALVYADAVFVLALDDRHGLSADLDQVIDAAFTARRAEVHQAAGLVAAQQRISVTDALALLRAHAFSSGSPLHVIATEVMARRLFLNGDHQESEHAENEEEDER</sequence>
<evidence type="ECO:0000256" key="2">
    <source>
        <dbReference type="ARBA" id="ARBA00023163"/>
    </source>
</evidence>